<protein>
    <submittedName>
        <fullName evidence="1">Uncharacterized protein</fullName>
    </submittedName>
</protein>
<evidence type="ECO:0000313" key="2">
    <source>
        <dbReference type="Proteomes" id="UP000700596"/>
    </source>
</evidence>
<dbReference type="AlphaFoldDB" id="A0A9P9IF90"/>
<organism evidence="1 2">
    <name type="scientific">Dendryphion nanum</name>
    <dbReference type="NCBI Taxonomy" id="256645"/>
    <lineage>
        <taxon>Eukaryota</taxon>
        <taxon>Fungi</taxon>
        <taxon>Dikarya</taxon>
        <taxon>Ascomycota</taxon>
        <taxon>Pezizomycotina</taxon>
        <taxon>Dothideomycetes</taxon>
        <taxon>Pleosporomycetidae</taxon>
        <taxon>Pleosporales</taxon>
        <taxon>Torulaceae</taxon>
        <taxon>Dendryphion</taxon>
    </lineage>
</organism>
<sequence length="172" mass="19189">MQHHRQTFSQDSSFSLKGSDVPGLAVSLSLSLSLSLSCASPSSPATPTRYCTINWYTTEDGQPTKRKQTLFLFSQNKKKTQSQPPLALARNHRHATPKNVTAISKPCKGAKAAVVHRLHPEYPAWSRRFKLAPSVERSVVLWKAKTRESERRRAFGCNVRARRPASVYAGLT</sequence>
<dbReference type="Proteomes" id="UP000700596">
    <property type="component" value="Unassembled WGS sequence"/>
</dbReference>
<gene>
    <name evidence="1" type="ORF">B0J11DRAFT_66163</name>
</gene>
<accession>A0A9P9IF90</accession>
<evidence type="ECO:0000313" key="1">
    <source>
        <dbReference type="EMBL" id="KAH7119673.1"/>
    </source>
</evidence>
<proteinExistence type="predicted"/>
<reference evidence="1" key="1">
    <citation type="journal article" date="2021" name="Nat. Commun.">
        <title>Genetic determinants of endophytism in the Arabidopsis root mycobiome.</title>
        <authorList>
            <person name="Mesny F."/>
            <person name="Miyauchi S."/>
            <person name="Thiergart T."/>
            <person name="Pickel B."/>
            <person name="Atanasova L."/>
            <person name="Karlsson M."/>
            <person name="Huettel B."/>
            <person name="Barry K.W."/>
            <person name="Haridas S."/>
            <person name="Chen C."/>
            <person name="Bauer D."/>
            <person name="Andreopoulos W."/>
            <person name="Pangilinan J."/>
            <person name="LaButti K."/>
            <person name="Riley R."/>
            <person name="Lipzen A."/>
            <person name="Clum A."/>
            <person name="Drula E."/>
            <person name="Henrissat B."/>
            <person name="Kohler A."/>
            <person name="Grigoriev I.V."/>
            <person name="Martin F.M."/>
            <person name="Hacquard S."/>
        </authorList>
    </citation>
    <scope>NUCLEOTIDE SEQUENCE</scope>
    <source>
        <strain evidence="1">MPI-CAGE-CH-0243</strain>
    </source>
</reference>
<comment type="caution">
    <text evidence="1">The sequence shown here is derived from an EMBL/GenBank/DDBJ whole genome shotgun (WGS) entry which is preliminary data.</text>
</comment>
<name>A0A9P9IF90_9PLEO</name>
<keyword evidence="2" id="KW-1185">Reference proteome</keyword>
<dbReference type="EMBL" id="JAGMWT010000011">
    <property type="protein sequence ID" value="KAH7119673.1"/>
    <property type="molecule type" value="Genomic_DNA"/>
</dbReference>